<keyword evidence="12" id="KW-1185">Reference proteome</keyword>
<dbReference type="GO" id="GO:0043565">
    <property type="term" value="F:sequence-specific DNA binding"/>
    <property type="evidence" value="ECO:0007669"/>
    <property type="project" value="InterPro"/>
</dbReference>
<dbReference type="PROSITE" id="PS51030">
    <property type="entry name" value="NUCLEAR_REC_DBD_2"/>
    <property type="match status" value="1"/>
</dbReference>
<dbReference type="PROSITE" id="PS51843">
    <property type="entry name" value="NR_LBD"/>
    <property type="match status" value="1"/>
</dbReference>
<dbReference type="Gene3D" id="1.10.565.10">
    <property type="entry name" value="Retinoid X Receptor"/>
    <property type="match status" value="1"/>
</dbReference>
<evidence type="ECO:0000256" key="8">
    <source>
        <dbReference type="ARBA" id="ARBA00023242"/>
    </source>
</evidence>
<dbReference type="SUPFAM" id="SSF48508">
    <property type="entry name" value="Nuclear receptor ligand-binding domain"/>
    <property type="match status" value="1"/>
</dbReference>
<dbReference type="Proteomes" id="UP000230750">
    <property type="component" value="Unassembled WGS sequence"/>
</dbReference>
<reference evidence="11 12" key="1">
    <citation type="journal article" date="2017" name="PLoS Biol.">
        <title>The sea cucumber genome provides insights into morphological evolution and visceral regeneration.</title>
        <authorList>
            <person name="Zhang X."/>
            <person name="Sun L."/>
            <person name="Yuan J."/>
            <person name="Sun Y."/>
            <person name="Gao Y."/>
            <person name="Zhang L."/>
            <person name="Li S."/>
            <person name="Dai H."/>
            <person name="Hamel J.F."/>
            <person name="Liu C."/>
            <person name="Yu Y."/>
            <person name="Liu S."/>
            <person name="Lin W."/>
            <person name="Guo K."/>
            <person name="Jin S."/>
            <person name="Xu P."/>
            <person name="Storey K.B."/>
            <person name="Huan P."/>
            <person name="Zhang T."/>
            <person name="Zhou Y."/>
            <person name="Zhang J."/>
            <person name="Lin C."/>
            <person name="Li X."/>
            <person name="Xing L."/>
            <person name="Huo D."/>
            <person name="Sun M."/>
            <person name="Wang L."/>
            <person name="Mercier A."/>
            <person name="Li F."/>
            <person name="Yang H."/>
            <person name="Xiang J."/>
        </authorList>
    </citation>
    <scope>NUCLEOTIDE SEQUENCE [LARGE SCALE GENOMIC DNA]</scope>
    <source>
        <strain evidence="11">Shaxun</strain>
        <tissue evidence="11">Muscle</tissue>
    </source>
</reference>
<keyword evidence="1" id="KW-0479">Metal-binding</keyword>
<dbReference type="InterPro" id="IPR000536">
    <property type="entry name" value="Nucl_hrmn_rcpt_lig-bd"/>
</dbReference>
<dbReference type="Gene3D" id="3.30.50.10">
    <property type="entry name" value="Erythroid Transcription Factor GATA-1, subunit A"/>
    <property type="match status" value="1"/>
</dbReference>
<sequence>MTSLEEGDSRSEFNPMEELSVASGLQEQILKQEIIRDQPFFLHRERDSDTIGSVSDGGHMLLSDLRSSGFHSRLYGRRSVPGAVEDNDKPSNPRLCAVCEDLASGYHYGIASCEACKAFFKRTYKSLSHTSVPSGNLKYLCHAKNRCEVTKKRRKACPGCRFKKCMDMGMMLDGVRPDRVRGADRNTGEDRRDRLCTIFICQKSKVSERLSRSLCVCQQPSIKVSSQECNICEETALELMKLLLKIEPPVSDMSPLDPSLRDRDMEFRTMKIITDLGDKALVNVVHWAKQVPGVTELSLNDQMILLQEGWMEILLWQVLFRSLSLTNPDRIFFTNGLSMDTEQAERTGLGPLFNRGLHIVKKMREVGIDKEEYTLLKAVVLTNVGQFTFFF</sequence>
<feature type="domain" description="Nuclear receptor" evidence="9">
    <location>
        <begin position="93"/>
        <end position="177"/>
    </location>
</feature>
<evidence type="ECO:0000256" key="5">
    <source>
        <dbReference type="ARBA" id="ARBA00023125"/>
    </source>
</evidence>
<keyword evidence="7 11" id="KW-0675">Receptor</keyword>
<dbReference type="PROSITE" id="PS00031">
    <property type="entry name" value="NUCLEAR_REC_DBD_1"/>
    <property type="match status" value="1"/>
</dbReference>
<dbReference type="InterPro" id="IPR001723">
    <property type="entry name" value="Nuclear_hrmn_rcpt"/>
</dbReference>
<proteinExistence type="predicted"/>
<keyword evidence="4" id="KW-0805">Transcription regulation</keyword>
<dbReference type="SMART" id="SM00399">
    <property type="entry name" value="ZnF_C4"/>
    <property type="match status" value="1"/>
</dbReference>
<evidence type="ECO:0000256" key="6">
    <source>
        <dbReference type="ARBA" id="ARBA00023163"/>
    </source>
</evidence>
<dbReference type="Pfam" id="PF00104">
    <property type="entry name" value="Hormone_recep"/>
    <property type="match status" value="1"/>
</dbReference>
<dbReference type="InterPro" id="IPR035500">
    <property type="entry name" value="NHR-like_dom_sf"/>
</dbReference>
<dbReference type="PANTHER" id="PTHR48092">
    <property type="entry name" value="KNIRPS-RELATED PROTEIN-RELATED"/>
    <property type="match status" value="1"/>
</dbReference>
<dbReference type="AlphaFoldDB" id="A0A2G8LES0"/>
<keyword evidence="3" id="KW-0862">Zinc</keyword>
<keyword evidence="6" id="KW-0804">Transcription</keyword>
<gene>
    <name evidence="11" type="ORF">BSL78_04326</name>
</gene>
<evidence type="ECO:0000256" key="4">
    <source>
        <dbReference type="ARBA" id="ARBA00023015"/>
    </source>
</evidence>
<dbReference type="GO" id="GO:0003700">
    <property type="term" value="F:DNA-binding transcription factor activity"/>
    <property type="evidence" value="ECO:0007669"/>
    <property type="project" value="InterPro"/>
</dbReference>
<evidence type="ECO:0000256" key="7">
    <source>
        <dbReference type="ARBA" id="ARBA00023170"/>
    </source>
</evidence>
<evidence type="ECO:0000313" key="12">
    <source>
        <dbReference type="Proteomes" id="UP000230750"/>
    </source>
</evidence>
<evidence type="ECO:0000256" key="3">
    <source>
        <dbReference type="ARBA" id="ARBA00022833"/>
    </source>
</evidence>
<evidence type="ECO:0000259" key="9">
    <source>
        <dbReference type="PROSITE" id="PS51030"/>
    </source>
</evidence>
<name>A0A2G8LES0_STIJA</name>
<keyword evidence="5" id="KW-0238">DNA-binding</keyword>
<dbReference type="CDD" id="cd07155">
    <property type="entry name" value="NR_DBD_ER_like"/>
    <property type="match status" value="1"/>
</dbReference>
<dbReference type="InterPro" id="IPR001628">
    <property type="entry name" value="Znf_hrmn_rcpt"/>
</dbReference>
<dbReference type="OrthoDB" id="5799427at2759"/>
<dbReference type="InterPro" id="IPR013088">
    <property type="entry name" value="Znf_NHR/GATA"/>
</dbReference>
<dbReference type="SUPFAM" id="SSF57716">
    <property type="entry name" value="Glucocorticoid receptor-like (DNA-binding domain)"/>
    <property type="match status" value="1"/>
</dbReference>
<dbReference type="PRINTS" id="PR00398">
    <property type="entry name" value="STRDHORMONER"/>
</dbReference>
<keyword evidence="8" id="KW-0539">Nucleus</keyword>
<feature type="domain" description="NR LBD" evidence="10">
    <location>
        <begin position="235"/>
        <end position="391"/>
    </location>
</feature>
<dbReference type="EMBL" id="MRZV01000103">
    <property type="protein sequence ID" value="PIK58754.1"/>
    <property type="molecule type" value="Genomic_DNA"/>
</dbReference>
<dbReference type="InterPro" id="IPR050200">
    <property type="entry name" value="Nuclear_hormone_rcpt_NR3"/>
</dbReference>
<dbReference type="SMR" id="A0A2G8LES0"/>
<comment type="caution">
    <text evidence="11">The sequence shown here is derived from an EMBL/GenBank/DDBJ whole genome shotgun (WGS) entry which is preliminary data.</text>
</comment>
<dbReference type="GO" id="GO:0008270">
    <property type="term" value="F:zinc ion binding"/>
    <property type="evidence" value="ECO:0007669"/>
    <property type="project" value="UniProtKB-KW"/>
</dbReference>
<dbReference type="PRINTS" id="PR00047">
    <property type="entry name" value="STROIDFINGER"/>
</dbReference>
<organism evidence="11 12">
    <name type="scientific">Stichopus japonicus</name>
    <name type="common">Sea cucumber</name>
    <dbReference type="NCBI Taxonomy" id="307972"/>
    <lineage>
        <taxon>Eukaryota</taxon>
        <taxon>Metazoa</taxon>
        <taxon>Echinodermata</taxon>
        <taxon>Eleutherozoa</taxon>
        <taxon>Echinozoa</taxon>
        <taxon>Holothuroidea</taxon>
        <taxon>Aspidochirotacea</taxon>
        <taxon>Aspidochirotida</taxon>
        <taxon>Stichopodidae</taxon>
        <taxon>Apostichopus</taxon>
    </lineage>
</organism>
<evidence type="ECO:0000259" key="10">
    <source>
        <dbReference type="PROSITE" id="PS51843"/>
    </source>
</evidence>
<accession>A0A2G8LES0</accession>
<keyword evidence="2" id="KW-0863">Zinc-finger</keyword>
<dbReference type="STRING" id="307972.A0A2G8LES0"/>
<evidence type="ECO:0000256" key="1">
    <source>
        <dbReference type="ARBA" id="ARBA00022723"/>
    </source>
</evidence>
<protein>
    <submittedName>
        <fullName evidence="11">Estrogen receptor-like receptor</fullName>
    </submittedName>
</protein>
<evidence type="ECO:0000313" key="11">
    <source>
        <dbReference type="EMBL" id="PIK58754.1"/>
    </source>
</evidence>
<dbReference type="Pfam" id="PF00105">
    <property type="entry name" value="zf-C4"/>
    <property type="match status" value="1"/>
</dbReference>
<evidence type="ECO:0000256" key="2">
    <source>
        <dbReference type="ARBA" id="ARBA00022771"/>
    </source>
</evidence>